<dbReference type="InterPro" id="IPR027417">
    <property type="entry name" value="P-loop_NTPase"/>
</dbReference>
<dbReference type="CDD" id="cd02042">
    <property type="entry name" value="ParAB_family"/>
    <property type="match status" value="1"/>
</dbReference>
<evidence type="ECO:0000313" key="3">
    <source>
        <dbReference type="Proteomes" id="UP000637002"/>
    </source>
</evidence>
<evidence type="ECO:0000259" key="1">
    <source>
        <dbReference type="Pfam" id="PF01656"/>
    </source>
</evidence>
<reference evidence="2" key="1">
    <citation type="journal article" date="2014" name="Int. J. Syst. Evol. Microbiol.">
        <title>Complete genome sequence of Corynebacterium casei LMG S-19264T (=DSM 44701T), isolated from a smear-ripened cheese.</title>
        <authorList>
            <consortium name="US DOE Joint Genome Institute (JGI-PGF)"/>
            <person name="Walter F."/>
            <person name="Albersmeier A."/>
            <person name="Kalinowski J."/>
            <person name="Ruckert C."/>
        </authorList>
    </citation>
    <scope>NUCLEOTIDE SEQUENCE</scope>
    <source>
        <strain evidence="2">CGMCC 1.12919</strain>
    </source>
</reference>
<dbReference type="AlphaFoldDB" id="A0A916XQ71"/>
<accession>A0A916XQ71</accession>
<dbReference type="Pfam" id="PF01656">
    <property type="entry name" value="CbiA"/>
    <property type="match status" value="1"/>
</dbReference>
<gene>
    <name evidence="2" type="ORF">GCM10010994_56730</name>
</gene>
<organism evidence="2 3">
    <name type="scientific">Chelatococcus reniformis</name>
    <dbReference type="NCBI Taxonomy" id="1494448"/>
    <lineage>
        <taxon>Bacteria</taxon>
        <taxon>Pseudomonadati</taxon>
        <taxon>Pseudomonadota</taxon>
        <taxon>Alphaproteobacteria</taxon>
        <taxon>Hyphomicrobiales</taxon>
        <taxon>Chelatococcaceae</taxon>
        <taxon>Chelatococcus</taxon>
    </lineage>
</organism>
<keyword evidence="3" id="KW-1185">Reference proteome</keyword>
<proteinExistence type="predicted"/>
<dbReference type="PIRSF" id="PIRSF009320">
    <property type="entry name" value="Nuc_binding_HP_1000"/>
    <property type="match status" value="1"/>
</dbReference>
<comment type="caution">
    <text evidence="2">The sequence shown here is derived from an EMBL/GenBank/DDBJ whole genome shotgun (WGS) entry which is preliminary data.</text>
</comment>
<sequence length="220" mass="23549">MGSTFIIAVVQRKGGVGKTTVAVNVAGELVRLGHSVTLIDADPQKSAFAWANPRRLRFPVRHHAYSSARITAWIKAIYTSGTDVTIIDTPGDLGSVSRTAIELADMIIMPCGPSSLDINSAKQTLDKIDELSRWPGAAMPRIVIVPTRVDAQTLEGQLIAQELAELGHDVGPVLSYDTNFVRAFAEGLTVTDFAPGSAAEHEVRDVVSFMLTPAQAQPAM</sequence>
<feature type="domain" description="CobQ/CobB/MinD/ParA nucleotide binding" evidence="1">
    <location>
        <begin position="7"/>
        <end position="190"/>
    </location>
</feature>
<dbReference type="SUPFAM" id="SSF52540">
    <property type="entry name" value="P-loop containing nucleoside triphosphate hydrolases"/>
    <property type="match status" value="1"/>
</dbReference>
<name>A0A916XQ71_9HYPH</name>
<dbReference type="EMBL" id="BMGG01000012">
    <property type="protein sequence ID" value="GGC91623.1"/>
    <property type="molecule type" value="Genomic_DNA"/>
</dbReference>
<dbReference type="RefSeq" id="WP_188612552.1">
    <property type="nucleotide sequence ID" value="NZ_BMGG01000012.1"/>
</dbReference>
<reference evidence="2" key="2">
    <citation type="submission" date="2020-09" db="EMBL/GenBank/DDBJ databases">
        <authorList>
            <person name="Sun Q."/>
            <person name="Zhou Y."/>
        </authorList>
    </citation>
    <scope>NUCLEOTIDE SEQUENCE</scope>
    <source>
        <strain evidence="2">CGMCC 1.12919</strain>
    </source>
</reference>
<dbReference type="InterPro" id="IPR002586">
    <property type="entry name" value="CobQ/CobB/MinD/ParA_Nub-bd_dom"/>
</dbReference>
<dbReference type="Proteomes" id="UP000637002">
    <property type="component" value="Unassembled WGS sequence"/>
</dbReference>
<dbReference type="PANTHER" id="PTHR13696:SF96">
    <property type="entry name" value="COBQ_COBB_MIND_PARA NUCLEOTIDE BINDING DOMAIN-CONTAINING PROTEIN"/>
    <property type="match status" value="1"/>
</dbReference>
<dbReference type="InterPro" id="IPR050678">
    <property type="entry name" value="DNA_Partitioning_ATPase"/>
</dbReference>
<protein>
    <submittedName>
        <fullName evidence="2">Cobyrinic acid a,c-diamide synthase</fullName>
    </submittedName>
</protein>
<dbReference type="PANTHER" id="PTHR13696">
    <property type="entry name" value="P-LOOP CONTAINING NUCLEOSIDE TRIPHOSPHATE HYDROLASE"/>
    <property type="match status" value="1"/>
</dbReference>
<evidence type="ECO:0000313" key="2">
    <source>
        <dbReference type="EMBL" id="GGC91623.1"/>
    </source>
</evidence>
<dbReference type="Gene3D" id="3.40.50.300">
    <property type="entry name" value="P-loop containing nucleotide triphosphate hydrolases"/>
    <property type="match status" value="1"/>
</dbReference>